<sequence length="257" mass="28243">MAKANAPAHGVPPVDELPPSLVWWPVPAHEPPCSEVALEARALRLERCAPVATVFGLKRRTACLSHVAHPRLMPTPGRFSPGRCSAGYCVRRPRAPGHDARVHRGRGACDTVVRPLGDAPFDRPPARSHRLPAPSVRHRGVAHRDAEAGPVRLVRPVPRAPTHARRLGAVRLRDPSLVRPKLIAVHSTLAGARSPHTRRPTGCAQRCRTRPASRVKRSRRGRAIARRNYLLESWKISLVNAAAKSFTFVFCVAKDEQ</sequence>
<evidence type="ECO:0000313" key="2">
    <source>
        <dbReference type="EMBL" id="VVE85874.1"/>
    </source>
</evidence>
<proteinExistence type="predicted"/>
<name>A0A5E5BJJ3_9BURK</name>
<dbReference type="AlphaFoldDB" id="A0A5E5BJJ3"/>
<gene>
    <name evidence="2" type="ORF">PSP31121_05507</name>
</gene>
<dbReference type="Proteomes" id="UP000335538">
    <property type="component" value="Unassembled WGS sequence"/>
</dbReference>
<evidence type="ECO:0000256" key="1">
    <source>
        <dbReference type="SAM" id="MobiDB-lite"/>
    </source>
</evidence>
<protein>
    <submittedName>
        <fullName evidence="2">Uncharacterized protein</fullName>
    </submittedName>
</protein>
<dbReference type="EMBL" id="CABPSR010000041">
    <property type="protein sequence ID" value="VVE85874.1"/>
    <property type="molecule type" value="Genomic_DNA"/>
</dbReference>
<feature type="region of interest" description="Disordered" evidence="1">
    <location>
        <begin position="119"/>
        <end position="145"/>
    </location>
</feature>
<feature type="compositionally biased region" description="Basic residues" evidence="1">
    <location>
        <begin position="126"/>
        <end position="141"/>
    </location>
</feature>
<organism evidence="2 3">
    <name type="scientific">Pandoraea sputorum</name>
    <dbReference type="NCBI Taxonomy" id="93222"/>
    <lineage>
        <taxon>Bacteria</taxon>
        <taxon>Pseudomonadati</taxon>
        <taxon>Pseudomonadota</taxon>
        <taxon>Betaproteobacteria</taxon>
        <taxon>Burkholderiales</taxon>
        <taxon>Burkholderiaceae</taxon>
        <taxon>Pandoraea</taxon>
    </lineage>
</organism>
<reference evidence="2 3" key="1">
    <citation type="submission" date="2019-08" db="EMBL/GenBank/DDBJ databases">
        <authorList>
            <person name="Peeters C."/>
        </authorList>
    </citation>
    <scope>NUCLEOTIDE SEQUENCE [LARGE SCALE GENOMIC DNA]</scope>
    <source>
        <strain evidence="2 3">LMG 31121</strain>
    </source>
</reference>
<evidence type="ECO:0000313" key="3">
    <source>
        <dbReference type="Proteomes" id="UP000335538"/>
    </source>
</evidence>
<accession>A0A5E5BJJ3</accession>